<dbReference type="Pfam" id="PF03188">
    <property type="entry name" value="Cytochrom_B561"/>
    <property type="match status" value="1"/>
</dbReference>
<evidence type="ECO:0000259" key="12">
    <source>
        <dbReference type="PROSITE" id="PS50939"/>
    </source>
</evidence>
<feature type="transmembrane region" description="Helical" evidence="11">
    <location>
        <begin position="12"/>
        <end position="37"/>
    </location>
</feature>
<dbReference type="CDD" id="cd08554">
    <property type="entry name" value="Cyt_b561"/>
    <property type="match status" value="1"/>
</dbReference>
<sequence>MSTDSRRDRSSWNHFDILLSFTHFVGFVTICLNGYFFNTFKNGLTWPVKLNTTVLGPDTVDTLGKRGDQLHAFLMVLAFIYFQGEALLAYRVYRYDAKIVSKLLHTALHILAIGLGITALVVIIMSTNYLGYNNFTSVHSWIGICLLSVYVVQFSFGFVSYLCPCTPGSHRARLMPVHRAVGVSCFIVACVQCCLGFGNVLLEGQPDCFGSLSCANRIEYVGAFCVLSIILYTLLVLALIIPKPWRREKTPDELK</sequence>
<keyword evidence="4" id="KW-0349">Heme</keyword>
<dbReference type="SMART" id="SM00665">
    <property type="entry name" value="B561"/>
    <property type="match status" value="1"/>
</dbReference>
<protein>
    <submittedName>
        <fullName evidence="14">Cytochrome b561 domain-containing protein</fullName>
    </submittedName>
</protein>
<keyword evidence="5 11" id="KW-0812">Transmembrane</keyword>
<name>A0A1I7V1Y1_9PELO</name>
<evidence type="ECO:0000256" key="9">
    <source>
        <dbReference type="ARBA" id="ARBA00023004"/>
    </source>
</evidence>
<feature type="domain" description="Cytochrome b561" evidence="12">
    <location>
        <begin position="21"/>
        <end position="237"/>
    </location>
</feature>
<dbReference type="WBParaSite" id="Csp11.Scaffold630.g21578.t1">
    <property type="protein sequence ID" value="Csp11.Scaffold630.g21578.t1"/>
    <property type="gene ID" value="Csp11.Scaffold630.g21578"/>
</dbReference>
<dbReference type="GO" id="GO:0046872">
    <property type="term" value="F:metal ion binding"/>
    <property type="evidence" value="ECO:0007669"/>
    <property type="project" value="UniProtKB-KW"/>
</dbReference>
<evidence type="ECO:0000256" key="8">
    <source>
        <dbReference type="ARBA" id="ARBA00022989"/>
    </source>
</evidence>
<dbReference type="GO" id="GO:0016491">
    <property type="term" value="F:oxidoreductase activity"/>
    <property type="evidence" value="ECO:0007669"/>
    <property type="project" value="InterPro"/>
</dbReference>
<dbReference type="InterPro" id="IPR006593">
    <property type="entry name" value="Cyt_b561/ferric_Rdtase_TM"/>
</dbReference>
<dbReference type="AlphaFoldDB" id="A0A1I7V1Y1"/>
<dbReference type="GO" id="GO:0016020">
    <property type="term" value="C:membrane"/>
    <property type="evidence" value="ECO:0007669"/>
    <property type="project" value="UniProtKB-SubCell"/>
</dbReference>
<evidence type="ECO:0000313" key="13">
    <source>
        <dbReference type="Proteomes" id="UP000095282"/>
    </source>
</evidence>
<keyword evidence="3" id="KW-0813">Transport</keyword>
<dbReference type="PANTHER" id="PTHR10106">
    <property type="entry name" value="CYTOCHROME B561-RELATED"/>
    <property type="match status" value="1"/>
</dbReference>
<feature type="transmembrane region" description="Helical" evidence="11">
    <location>
        <begin position="110"/>
        <end position="132"/>
    </location>
</feature>
<keyword evidence="13" id="KW-1185">Reference proteome</keyword>
<evidence type="ECO:0000256" key="2">
    <source>
        <dbReference type="ARBA" id="ARBA00004141"/>
    </source>
</evidence>
<evidence type="ECO:0000256" key="7">
    <source>
        <dbReference type="ARBA" id="ARBA00022982"/>
    </source>
</evidence>
<keyword evidence="7" id="KW-0249">Electron transport</keyword>
<evidence type="ECO:0000256" key="11">
    <source>
        <dbReference type="SAM" id="Phobius"/>
    </source>
</evidence>
<dbReference type="Proteomes" id="UP000095282">
    <property type="component" value="Unplaced"/>
</dbReference>
<keyword evidence="6" id="KW-0479">Metal-binding</keyword>
<dbReference type="STRING" id="1561998.A0A1I7V1Y1"/>
<keyword evidence="9" id="KW-0408">Iron</keyword>
<dbReference type="FunFam" id="1.20.120.1770:FF:000011">
    <property type="entry name" value="Protein CBG08803"/>
    <property type="match status" value="1"/>
</dbReference>
<feature type="transmembrane region" description="Helical" evidence="11">
    <location>
        <begin position="70"/>
        <end position="90"/>
    </location>
</feature>
<feature type="transmembrane region" description="Helical" evidence="11">
    <location>
        <begin position="180"/>
        <end position="200"/>
    </location>
</feature>
<reference evidence="14" key="1">
    <citation type="submission" date="2016-11" db="UniProtKB">
        <authorList>
            <consortium name="WormBaseParasite"/>
        </authorList>
    </citation>
    <scope>IDENTIFICATION</scope>
</reference>
<feature type="transmembrane region" description="Helical" evidence="11">
    <location>
        <begin position="220"/>
        <end position="241"/>
    </location>
</feature>
<proteinExistence type="predicted"/>
<comment type="cofactor">
    <cofactor evidence="1">
        <name>heme b</name>
        <dbReference type="ChEBI" id="CHEBI:60344"/>
    </cofactor>
</comment>
<accession>A0A1I7V1Y1</accession>
<dbReference type="PROSITE" id="PS50939">
    <property type="entry name" value="CYTOCHROME_B561"/>
    <property type="match status" value="1"/>
</dbReference>
<evidence type="ECO:0000256" key="6">
    <source>
        <dbReference type="ARBA" id="ARBA00022723"/>
    </source>
</evidence>
<evidence type="ECO:0000256" key="5">
    <source>
        <dbReference type="ARBA" id="ARBA00022692"/>
    </source>
</evidence>
<evidence type="ECO:0000256" key="4">
    <source>
        <dbReference type="ARBA" id="ARBA00022617"/>
    </source>
</evidence>
<evidence type="ECO:0000256" key="1">
    <source>
        <dbReference type="ARBA" id="ARBA00001970"/>
    </source>
</evidence>
<organism evidence="13 14">
    <name type="scientific">Caenorhabditis tropicalis</name>
    <dbReference type="NCBI Taxonomy" id="1561998"/>
    <lineage>
        <taxon>Eukaryota</taxon>
        <taxon>Metazoa</taxon>
        <taxon>Ecdysozoa</taxon>
        <taxon>Nematoda</taxon>
        <taxon>Chromadorea</taxon>
        <taxon>Rhabditida</taxon>
        <taxon>Rhabditina</taxon>
        <taxon>Rhabditomorpha</taxon>
        <taxon>Rhabditoidea</taxon>
        <taxon>Rhabditidae</taxon>
        <taxon>Peloderinae</taxon>
        <taxon>Caenorhabditis</taxon>
    </lineage>
</organism>
<evidence type="ECO:0000256" key="10">
    <source>
        <dbReference type="ARBA" id="ARBA00023136"/>
    </source>
</evidence>
<comment type="subcellular location">
    <subcellularLocation>
        <location evidence="2">Membrane</location>
        <topology evidence="2">Multi-pass membrane protein</topology>
    </subcellularLocation>
</comment>
<dbReference type="InterPro" id="IPR043205">
    <property type="entry name" value="CYB561/CYBRD1-like"/>
</dbReference>
<keyword evidence="8 11" id="KW-1133">Transmembrane helix</keyword>
<dbReference type="Gene3D" id="1.20.120.1770">
    <property type="match status" value="1"/>
</dbReference>
<keyword evidence="10 11" id="KW-0472">Membrane</keyword>
<evidence type="ECO:0000256" key="3">
    <source>
        <dbReference type="ARBA" id="ARBA00022448"/>
    </source>
</evidence>
<dbReference type="PANTHER" id="PTHR10106:SF50">
    <property type="entry name" value="CYTOCHROME B561 DOMAIN-CONTAINING PROTEIN"/>
    <property type="match status" value="1"/>
</dbReference>
<evidence type="ECO:0000313" key="14">
    <source>
        <dbReference type="WBParaSite" id="Csp11.Scaffold630.g21578.t1"/>
    </source>
</evidence>
<dbReference type="eggNOG" id="KOG1619">
    <property type="taxonomic scope" value="Eukaryota"/>
</dbReference>
<feature type="transmembrane region" description="Helical" evidence="11">
    <location>
        <begin position="138"/>
        <end position="159"/>
    </location>
</feature>